<dbReference type="EMBL" id="OQ236151">
    <property type="protein sequence ID" value="WEU70872.1"/>
    <property type="molecule type" value="Viral_cRNA"/>
</dbReference>
<keyword evidence="2" id="KW-1133">Transmembrane helix</keyword>
<name>A0AAT9TSY5_9MONO</name>
<feature type="transmembrane region" description="Helical" evidence="2">
    <location>
        <begin position="57"/>
        <end position="78"/>
    </location>
</feature>
<protein>
    <submittedName>
        <fullName evidence="3">Transmembrane protein</fullName>
    </submittedName>
</protein>
<feature type="region of interest" description="Disordered" evidence="1">
    <location>
        <begin position="235"/>
        <end position="256"/>
    </location>
</feature>
<evidence type="ECO:0000256" key="2">
    <source>
        <dbReference type="SAM" id="Phobius"/>
    </source>
</evidence>
<accession>A0AAT9TSY5</accession>
<proteinExistence type="predicted"/>
<reference evidence="3" key="1">
    <citation type="journal article" date="2023" name="Nat. Commun.">
        <title>Virus diversity, wildlife-domestic animal circulation and potential zoonotic viruses of small mammals, pangolins and zoo animals.</title>
        <authorList>
            <person name="Cui X."/>
            <person name="Fan K."/>
            <person name="Liang X."/>
            <person name="Gong W."/>
            <person name="Chen W."/>
            <person name="He B."/>
            <person name="Chen X."/>
            <person name="Wang H."/>
            <person name="Wang X."/>
            <person name="Zhang P."/>
            <person name="Lu X."/>
            <person name="Chen R."/>
            <person name="Lin K."/>
            <person name="Liu J."/>
            <person name="Zhai J."/>
            <person name="Liu D.X."/>
            <person name="Shan F."/>
            <person name="Li Y."/>
            <person name="Chen R.A."/>
            <person name="Meng H."/>
            <person name="Li X."/>
            <person name="Mi S."/>
            <person name="Jiang J."/>
            <person name="Zhou N."/>
            <person name="Chen Z."/>
            <person name="Zou J.-J."/>
            <person name="Ge D."/>
            <person name="Yang Q."/>
            <person name="He K."/>
            <person name="Chen T."/>
            <person name="Wu Y.-J."/>
            <person name="Lu H."/>
            <person name="Irwin D.M."/>
            <person name="Shen X."/>
            <person name="Hu Y."/>
            <person name="Lu X."/>
            <person name="Ding C."/>
            <person name="Guan Y."/>
            <person name="Tu C."/>
            <person name="Shen Y."/>
        </authorList>
    </citation>
    <scope>NUCLEOTIDE SEQUENCE</scope>
    <source>
        <strain evidence="3">PMV/SC/C3-15.4a/2021</strain>
    </source>
</reference>
<evidence type="ECO:0000313" key="3">
    <source>
        <dbReference type="EMBL" id="WEU70872.1"/>
    </source>
</evidence>
<evidence type="ECO:0000256" key="1">
    <source>
        <dbReference type="SAM" id="MobiDB-lite"/>
    </source>
</evidence>
<feature type="region of interest" description="Disordered" evidence="1">
    <location>
        <begin position="178"/>
        <end position="197"/>
    </location>
</feature>
<feature type="compositionally biased region" description="Basic and acidic residues" evidence="1">
    <location>
        <begin position="239"/>
        <end position="248"/>
    </location>
</feature>
<sequence length="256" mass="28710">MNTEYTTPANSCSDYETMSSIGRVYKSVQMRKSNFPTKRVHYLKRSSSNRTYNVPSIYLAFVFVLSAFNFAATCYLIVSTETRLPQSTKYIHTVNNKDNSIKCDQLDSITGSMNSMMHSVSFTIPHVVTSAKNDIFTKLSVNNAEIKELLKYNQMNLNVKMGGNKSVNFQSGNGAYTTVRGRQSDSSTTSLPSHTTIRPTVVSRVRPGSNPFYPLTSLERSESILKNMDSRFNLNTRSDNADDSRADDYANMSPVM</sequence>
<keyword evidence="2 3" id="KW-0812">Transmembrane</keyword>
<keyword evidence="2" id="KW-0472">Membrane</keyword>
<organism evidence="3">
    <name type="scientific">Eothenomys eva jeilongvirus</name>
    <dbReference type="NCBI Taxonomy" id="3028505"/>
    <lineage>
        <taxon>Viruses</taxon>
        <taxon>Riboviria</taxon>
        <taxon>Orthornavirae</taxon>
        <taxon>Negarnaviricota</taxon>
        <taxon>Haploviricotina</taxon>
        <taxon>Monjiviricetes</taxon>
        <taxon>Mononegavirales</taxon>
        <taxon>Paramyxoviridae</taxon>
        <taxon>Orthoparamyxovirinae</taxon>
        <taxon>Jeilongvirus</taxon>
        <taxon>Jeilongvirus sichuanense</taxon>
    </lineage>
</organism>